<name>A0A151WXB3_9HYME</name>
<reference evidence="1 2" key="1">
    <citation type="submission" date="2015-09" db="EMBL/GenBank/DDBJ databases">
        <title>Trachymyrmex zeteki WGS genome.</title>
        <authorList>
            <person name="Nygaard S."/>
            <person name="Hu H."/>
            <person name="Boomsma J."/>
            <person name="Zhang G."/>
        </authorList>
    </citation>
    <scope>NUCLEOTIDE SEQUENCE [LARGE SCALE GENOMIC DNA]</scope>
    <source>
        <strain evidence="1">Tzet28-1</strain>
        <tissue evidence="1">Whole body</tissue>
    </source>
</reference>
<dbReference type="EMBL" id="KQ982677">
    <property type="protein sequence ID" value="KYQ52407.1"/>
    <property type="molecule type" value="Genomic_DNA"/>
</dbReference>
<evidence type="ECO:0000313" key="1">
    <source>
        <dbReference type="EMBL" id="KYQ52407.1"/>
    </source>
</evidence>
<sequence>MINSTNITRNIYQERAKILNSIPIFEITPYRTNVTNLNANCNVTHLAEHLFVNFPSLITNKKYHRCNHEHLRKIPVISININIILQNGLSALRNTILDTNHDKASTCKKCHESVLEKYTFQSHLIVDCSVFTDGQYIASIGIEKKSAALGSIPNKLNMGNKNYIIAGAVSYHQYASDRNNGHYTAFVYDTTQWYLYDDMRTKRKIASDDEEVAPHLIVYTMVAT</sequence>
<proteinExistence type="predicted"/>
<accession>A0A151WXB3</accession>
<dbReference type="InterPro" id="IPR038765">
    <property type="entry name" value="Papain-like_cys_pep_sf"/>
</dbReference>
<protein>
    <recommendedName>
        <fullName evidence="3">USP domain-containing protein</fullName>
    </recommendedName>
</protein>
<dbReference type="Gene3D" id="3.90.70.10">
    <property type="entry name" value="Cysteine proteinases"/>
    <property type="match status" value="1"/>
</dbReference>
<dbReference type="SUPFAM" id="SSF54001">
    <property type="entry name" value="Cysteine proteinases"/>
    <property type="match status" value="1"/>
</dbReference>
<organism evidence="1 2">
    <name type="scientific">Mycetomoellerius zeteki</name>
    <dbReference type="NCBI Taxonomy" id="64791"/>
    <lineage>
        <taxon>Eukaryota</taxon>
        <taxon>Metazoa</taxon>
        <taxon>Ecdysozoa</taxon>
        <taxon>Arthropoda</taxon>
        <taxon>Hexapoda</taxon>
        <taxon>Insecta</taxon>
        <taxon>Pterygota</taxon>
        <taxon>Neoptera</taxon>
        <taxon>Endopterygota</taxon>
        <taxon>Hymenoptera</taxon>
        <taxon>Apocrita</taxon>
        <taxon>Aculeata</taxon>
        <taxon>Formicoidea</taxon>
        <taxon>Formicidae</taxon>
        <taxon>Myrmicinae</taxon>
        <taxon>Mycetomoellerius</taxon>
    </lineage>
</organism>
<evidence type="ECO:0008006" key="3">
    <source>
        <dbReference type="Google" id="ProtNLM"/>
    </source>
</evidence>
<dbReference type="Proteomes" id="UP000075809">
    <property type="component" value="Unassembled WGS sequence"/>
</dbReference>
<gene>
    <name evidence="1" type="ORF">ALC60_08473</name>
</gene>
<dbReference type="AlphaFoldDB" id="A0A151WXB3"/>
<evidence type="ECO:0000313" key="2">
    <source>
        <dbReference type="Proteomes" id="UP000075809"/>
    </source>
</evidence>
<keyword evidence="2" id="KW-1185">Reference proteome</keyword>